<feature type="region of interest" description="Disordered" evidence="1">
    <location>
        <begin position="274"/>
        <end position="295"/>
    </location>
</feature>
<feature type="transmembrane region" description="Helical" evidence="2">
    <location>
        <begin position="412"/>
        <end position="429"/>
    </location>
</feature>
<dbReference type="AlphaFoldDB" id="A0A420XXP5"/>
<comment type="caution">
    <text evidence="3">The sequence shown here is derived from an EMBL/GenBank/DDBJ whole genome shotgun (WGS) entry which is preliminary data.</text>
</comment>
<evidence type="ECO:0000313" key="3">
    <source>
        <dbReference type="EMBL" id="RKU40309.1"/>
    </source>
</evidence>
<feature type="compositionally biased region" description="Low complexity" evidence="1">
    <location>
        <begin position="370"/>
        <end position="380"/>
    </location>
</feature>
<name>A0A420XXP5_9PEZI</name>
<evidence type="ECO:0000313" key="4">
    <source>
        <dbReference type="Proteomes" id="UP000275385"/>
    </source>
</evidence>
<dbReference type="OrthoDB" id="3981028at2759"/>
<keyword evidence="2" id="KW-0472">Membrane</keyword>
<organism evidence="3 4">
    <name type="scientific">Coniochaeta pulveracea</name>
    <dbReference type="NCBI Taxonomy" id="177199"/>
    <lineage>
        <taxon>Eukaryota</taxon>
        <taxon>Fungi</taxon>
        <taxon>Dikarya</taxon>
        <taxon>Ascomycota</taxon>
        <taxon>Pezizomycotina</taxon>
        <taxon>Sordariomycetes</taxon>
        <taxon>Sordariomycetidae</taxon>
        <taxon>Coniochaetales</taxon>
        <taxon>Coniochaetaceae</taxon>
        <taxon>Coniochaeta</taxon>
    </lineage>
</organism>
<reference evidence="3 4" key="1">
    <citation type="submission" date="2018-08" db="EMBL/GenBank/DDBJ databases">
        <title>Draft genome of the lignicolous fungus Coniochaeta pulveracea.</title>
        <authorList>
            <person name="Borstlap C.J."/>
            <person name="De Witt R.N."/>
            <person name="Botha A."/>
            <person name="Volschenk H."/>
        </authorList>
    </citation>
    <scope>NUCLEOTIDE SEQUENCE [LARGE SCALE GENOMIC DNA]</scope>
    <source>
        <strain evidence="3 4">CAB683</strain>
    </source>
</reference>
<evidence type="ECO:0008006" key="5">
    <source>
        <dbReference type="Google" id="ProtNLM"/>
    </source>
</evidence>
<gene>
    <name evidence="3" type="ORF">DL546_001499</name>
</gene>
<evidence type="ECO:0000256" key="2">
    <source>
        <dbReference type="SAM" id="Phobius"/>
    </source>
</evidence>
<keyword evidence="2" id="KW-1133">Transmembrane helix</keyword>
<evidence type="ECO:0000256" key="1">
    <source>
        <dbReference type="SAM" id="MobiDB-lite"/>
    </source>
</evidence>
<keyword evidence="2" id="KW-0812">Transmembrane</keyword>
<accession>A0A420XXP5</accession>
<dbReference type="Proteomes" id="UP000275385">
    <property type="component" value="Unassembled WGS sequence"/>
</dbReference>
<feature type="compositionally biased region" description="Basic and acidic residues" evidence="1">
    <location>
        <begin position="308"/>
        <end position="327"/>
    </location>
</feature>
<dbReference type="STRING" id="177199.A0A420XXP5"/>
<feature type="region of interest" description="Disordered" evidence="1">
    <location>
        <begin position="308"/>
        <end position="380"/>
    </location>
</feature>
<protein>
    <recommendedName>
        <fullName evidence="5">Peroxin 26</fullName>
    </recommendedName>
</protein>
<proteinExistence type="predicted"/>
<dbReference type="EMBL" id="QVQW01000110">
    <property type="protein sequence ID" value="RKU40309.1"/>
    <property type="molecule type" value="Genomic_DNA"/>
</dbReference>
<feature type="compositionally biased region" description="Basic and acidic residues" evidence="1">
    <location>
        <begin position="277"/>
        <end position="295"/>
    </location>
</feature>
<feature type="region of interest" description="Disordered" evidence="1">
    <location>
        <begin position="194"/>
        <end position="219"/>
    </location>
</feature>
<sequence>MATTNGFSQDGMADSFSSSQHILSNSMSSLSSSITSARQNSSSHISKTYRQSSTLFLTRRLPEALSTILPLITPSDPENQALAPAPVAKASRTTRIKVWSLYLTILNAIVELGPEEGKDAFGAQEWRAICTKVREGEVWEEVVRNGYHGVEGDVDSDVVINLATLLLAHARTQTLNQKRLENYLAAANTPNLDISDRFGTPNRSRSRGHQATPSGTATPRDLNARVKILELYTLHVLLRNNEWDYAREFISMSPVLDDERREAFLQALHSLYEEQQESEKREREEKSRQEEELRRDLEEARRLRAKNEAAERRRLEEERAKRERGTSEGDYGVEKAPSTNGRASGSANGSSKGARQPKAKPNGSTRPPLSSSSKKGKAVVAKPSLGGRAVMILSNVRALIEQMGSSLSSNPYALMRLIAFILGFLLVISRKNIRERIARVIGTGWDKVRATAGMGVKVSYI</sequence>
<feature type="compositionally biased region" description="Low complexity" evidence="1">
    <location>
        <begin position="340"/>
        <end position="354"/>
    </location>
</feature>
<keyword evidence="4" id="KW-1185">Reference proteome</keyword>